<feature type="binding site" evidence="8">
    <location>
        <begin position="213"/>
        <end position="216"/>
    </location>
    <ligand>
        <name>GTP</name>
        <dbReference type="ChEBI" id="CHEBI:37565"/>
    </ligand>
</feature>
<evidence type="ECO:0000313" key="12">
    <source>
        <dbReference type="Proteomes" id="UP000294412"/>
    </source>
</evidence>
<dbReference type="SUPFAM" id="SSF82051">
    <property type="entry name" value="Obg GTP-binding protein N-terminal domain"/>
    <property type="match status" value="1"/>
</dbReference>
<evidence type="ECO:0000256" key="2">
    <source>
        <dbReference type="ARBA" id="ARBA00022490"/>
    </source>
</evidence>
<dbReference type="Gene3D" id="2.70.210.12">
    <property type="entry name" value="GTP1/OBG domain"/>
    <property type="match status" value="1"/>
</dbReference>
<dbReference type="EMBL" id="LR217703">
    <property type="protein sequence ID" value="VFP79611.1"/>
    <property type="molecule type" value="Genomic_DNA"/>
</dbReference>
<keyword evidence="6 8" id="KW-0460">Magnesium</keyword>
<dbReference type="GO" id="GO:0000287">
    <property type="term" value="F:magnesium ion binding"/>
    <property type="evidence" value="ECO:0007669"/>
    <property type="project" value="InterPro"/>
</dbReference>
<keyword evidence="7 8" id="KW-0342">GTP-binding</keyword>
<dbReference type="Pfam" id="PF01018">
    <property type="entry name" value="GTP1_OBG"/>
    <property type="match status" value="1"/>
</dbReference>
<dbReference type="EC" id="3.6.5.-" evidence="8"/>
<dbReference type="Proteomes" id="UP000294412">
    <property type="component" value="Chromosome"/>
</dbReference>
<dbReference type="GO" id="GO:0042254">
    <property type="term" value="P:ribosome biogenesis"/>
    <property type="evidence" value="ECO:0007669"/>
    <property type="project" value="UniProtKB-UniRule"/>
</dbReference>
<evidence type="ECO:0000256" key="1">
    <source>
        <dbReference type="ARBA" id="ARBA00007699"/>
    </source>
</evidence>
<dbReference type="PANTHER" id="PTHR11702:SF31">
    <property type="entry name" value="MITOCHONDRIAL RIBOSOME-ASSOCIATED GTPASE 2"/>
    <property type="match status" value="1"/>
</dbReference>
<evidence type="ECO:0000259" key="9">
    <source>
        <dbReference type="PROSITE" id="PS51710"/>
    </source>
</evidence>
<dbReference type="GO" id="GO:0005737">
    <property type="term" value="C:cytoplasm"/>
    <property type="evidence" value="ECO:0007669"/>
    <property type="project" value="UniProtKB-SubCell"/>
</dbReference>
<evidence type="ECO:0000313" key="11">
    <source>
        <dbReference type="EMBL" id="VFP79611.1"/>
    </source>
</evidence>
<organism evidence="11 12">
    <name type="scientific">Candidatus Erwinia haradaeae</name>
    <dbReference type="NCBI Taxonomy" id="1922217"/>
    <lineage>
        <taxon>Bacteria</taxon>
        <taxon>Pseudomonadati</taxon>
        <taxon>Pseudomonadota</taxon>
        <taxon>Gammaproteobacteria</taxon>
        <taxon>Enterobacterales</taxon>
        <taxon>Erwiniaceae</taxon>
        <taxon>Erwinia</taxon>
    </lineage>
</organism>
<dbReference type="SUPFAM" id="SSF52540">
    <property type="entry name" value="P-loop containing nucleoside triphosphate hydrolases"/>
    <property type="match status" value="1"/>
</dbReference>
<comment type="similarity">
    <text evidence="1 8">Belongs to the TRAFAC class OBG-HflX-like GTPase superfamily. OBG GTPase family.</text>
</comment>
<dbReference type="NCBIfam" id="NF008956">
    <property type="entry name" value="PRK12299.1"/>
    <property type="match status" value="1"/>
</dbReference>
<feature type="binding site" evidence="8">
    <location>
        <position position="173"/>
    </location>
    <ligand>
        <name>Mg(2+)</name>
        <dbReference type="ChEBI" id="CHEBI:18420"/>
    </ligand>
</feature>
<dbReference type="Gene3D" id="3.40.50.300">
    <property type="entry name" value="P-loop containing nucleotide triphosphate hydrolases"/>
    <property type="match status" value="1"/>
</dbReference>
<keyword evidence="4 8" id="KW-0547">Nucleotide-binding</keyword>
<dbReference type="InterPro" id="IPR045086">
    <property type="entry name" value="OBG_GTPase"/>
</dbReference>
<dbReference type="PROSITE" id="PS51710">
    <property type="entry name" value="G_OBG"/>
    <property type="match status" value="1"/>
</dbReference>
<accession>A0A451D1W0</accession>
<dbReference type="NCBIfam" id="NF008955">
    <property type="entry name" value="PRK12297.1"/>
    <property type="match status" value="1"/>
</dbReference>
<dbReference type="FunFam" id="2.70.210.12:FF:000001">
    <property type="entry name" value="GTPase Obg"/>
    <property type="match status" value="1"/>
</dbReference>
<feature type="binding site" evidence="8">
    <location>
        <begin position="283"/>
        <end position="286"/>
    </location>
    <ligand>
        <name>GTP</name>
        <dbReference type="ChEBI" id="CHEBI:37565"/>
    </ligand>
</feature>
<sequence length="353" mass="39372">MKFVDEAKIVIVAGDGGNGCVSFRREKYIPRGGPNGGDGGDGGDVYIQADENFNTLIMFQFQTTFYAESGQNGQSSDCTGKRGKDLFLRVPIGTRVIDHNTNEIICDMTFHDQKTMLAKGGWHGMGNTRFKSSTNRAPRQRTMGTPGVKRDLILHLMLLADVGMLGLPNAGKSTFVCSVSSAKLKVADYPFTTLEPSLGVVHMHENNSFVIADIPGLVKGASNGVGLGIRFLKHLERCRVLLHIIDISIISEAEIIQNIYTILSELEHYSIQLSRKSQWLIFNKIDLLLGREEAELRAKSIVKTLRWRGRYYLISAKNHLGINLLCMDLMLSLRHNKNPLILFENNNIKSNEY</sequence>
<dbReference type="CDD" id="cd01898">
    <property type="entry name" value="Obg"/>
    <property type="match status" value="1"/>
</dbReference>
<dbReference type="PROSITE" id="PS00905">
    <property type="entry name" value="GTP1_OBG"/>
    <property type="match status" value="1"/>
</dbReference>
<feature type="binding site" evidence="8">
    <location>
        <begin position="191"/>
        <end position="195"/>
    </location>
    <ligand>
        <name>GTP</name>
        <dbReference type="ChEBI" id="CHEBI:37565"/>
    </ligand>
</feature>
<comment type="subunit">
    <text evidence="8">Monomer.</text>
</comment>
<evidence type="ECO:0000256" key="3">
    <source>
        <dbReference type="ARBA" id="ARBA00022723"/>
    </source>
</evidence>
<evidence type="ECO:0000256" key="5">
    <source>
        <dbReference type="ARBA" id="ARBA00022801"/>
    </source>
</evidence>
<keyword evidence="3 8" id="KW-0479">Metal-binding</keyword>
<comment type="cofactor">
    <cofactor evidence="8">
        <name>Mg(2+)</name>
        <dbReference type="ChEBI" id="CHEBI:18420"/>
    </cofactor>
</comment>
<dbReference type="PROSITE" id="PS51883">
    <property type="entry name" value="OBG"/>
    <property type="match status" value="1"/>
</dbReference>
<dbReference type="OrthoDB" id="9807318at2"/>
<evidence type="ECO:0000256" key="8">
    <source>
        <dbReference type="HAMAP-Rule" id="MF_01454"/>
    </source>
</evidence>
<dbReference type="GO" id="GO:0003924">
    <property type="term" value="F:GTPase activity"/>
    <property type="evidence" value="ECO:0007669"/>
    <property type="project" value="UniProtKB-UniRule"/>
</dbReference>
<dbReference type="InterPro" id="IPR006074">
    <property type="entry name" value="GTP1-OBG_CS"/>
</dbReference>
<feature type="binding site" evidence="8">
    <location>
        <begin position="315"/>
        <end position="317"/>
    </location>
    <ligand>
        <name>GTP</name>
        <dbReference type="ChEBI" id="CHEBI:37565"/>
    </ligand>
</feature>
<feature type="binding site" evidence="8">
    <location>
        <position position="193"/>
    </location>
    <ligand>
        <name>Mg(2+)</name>
        <dbReference type="ChEBI" id="CHEBI:18420"/>
    </ligand>
</feature>
<keyword evidence="2 8" id="KW-0963">Cytoplasm</keyword>
<comment type="subcellular location">
    <subcellularLocation>
        <location evidence="8">Cytoplasm</location>
    </subcellularLocation>
</comment>
<dbReference type="GO" id="GO:0005525">
    <property type="term" value="F:GTP binding"/>
    <property type="evidence" value="ECO:0007669"/>
    <property type="project" value="UniProtKB-UniRule"/>
</dbReference>
<dbReference type="PANTHER" id="PTHR11702">
    <property type="entry name" value="DEVELOPMENTALLY REGULATED GTP-BINDING PROTEIN-RELATED"/>
    <property type="match status" value="1"/>
</dbReference>
<dbReference type="InterPro" id="IPR014100">
    <property type="entry name" value="GTP-bd_Obg/CgtA"/>
</dbReference>
<feature type="domain" description="Obg" evidence="10">
    <location>
        <begin position="1"/>
        <end position="159"/>
    </location>
</feature>
<keyword evidence="5 8" id="KW-0378">Hydrolase</keyword>
<feature type="binding site" evidence="8">
    <location>
        <begin position="166"/>
        <end position="173"/>
    </location>
    <ligand>
        <name>GTP</name>
        <dbReference type="ChEBI" id="CHEBI:37565"/>
    </ligand>
</feature>
<protein>
    <recommendedName>
        <fullName evidence="8">GTPase Obg</fullName>
        <ecNumber evidence="8">3.6.5.-</ecNumber>
    </recommendedName>
    <alternativeName>
        <fullName evidence="8">GTP-binding protein Obg</fullName>
    </alternativeName>
</protein>
<dbReference type="AlphaFoldDB" id="A0A451D1W0"/>
<dbReference type="PIRSF" id="PIRSF002401">
    <property type="entry name" value="GTP_bd_Obg/CgtA"/>
    <property type="match status" value="1"/>
</dbReference>
<evidence type="ECO:0000256" key="7">
    <source>
        <dbReference type="ARBA" id="ARBA00023134"/>
    </source>
</evidence>
<feature type="domain" description="OBG-type G" evidence="9">
    <location>
        <begin position="160"/>
        <end position="334"/>
    </location>
</feature>
<dbReference type="InterPro" id="IPR027417">
    <property type="entry name" value="P-loop_NTPase"/>
</dbReference>
<evidence type="ECO:0000259" key="10">
    <source>
        <dbReference type="PROSITE" id="PS51883"/>
    </source>
</evidence>
<dbReference type="InterPro" id="IPR006169">
    <property type="entry name" value="GTP1_OBG_dom"/>
</dbReference>
<dbReference type="InterPro" id="IPR006073">
    <property type="entry name" value="GTP-bd"/>
</dbReference>
<dbReference type="InterPro" id="IPR031167">
    <property type="entry name" value="G_OBG"/>
</dbReference>
<evidence type="ECO:0000256" key="4">
    <source>
        <dbReference type="ARBA" id="ARBA00022741"/>
    </source>
</evidence>
<evidence type="ECO:0000256" key="6">
    <source>
        <dbReference type="ARBA" id="ARBA00022842"/>
    </source>
</evidence>
<gene>
    <name evidence="11" type="primary">obgE</name>
    <name evidence="8" type="synonym">obg</name>
    <name evidence="11" type="ORF">ERCICUMA2628_161</name>
</gene>
<dbReference type="InterPro" id="IPR036726">
    <property type="entry name" value="GTP1_OBG_dom_sf"/>
</dbReference>
<dbReference type="Pfam" id="PF01926">
    <property type="entry name" value="MMR_HSR1"/>
    <property type="match status" value="1"/>
</dbReference>
<reference evidence="11 12" key="1">
    <citation type="submission" date="2019-02" db="EMBL/GenBank/DDBJ databases">
        <authorList>
            <person name="Manzano-Marin A."/>
            <person name="Manzano-Marin A."/>
        </authorList>
    </citation>
    <scope>NUCLEOTIDE SEQUENCE [LARGE SCALE GENOMIC DNA]</scope>
    <source>
        <strain evidence="11 12">ErCicuneomaculata</strain>
    </source>
</reference>
<name>A0A451D1W0_9GAMM</name>
<dbReference type="HAMAP" id="MF_01454">
    <property type="entry name" value="GTPase_Obg"/>
    <property type="match status" value="1"/>
</dbReference>
<dbReference type="GO" id="GO:0043022">
    <property type="term" value="F:ribosome binding"/>
    <property type="evidence" value="ECO:0007669"/>
    <property type="project" value="UniProtKB-ARBA"/>
</dbReference>
<dbReference type="NCBIfam" id="TIGR02729">
    <property type="entry name" value="Obg_CgtA"/>
    <property type="match status" value="1"/>
</dbReference>
<comment type="function">
    <text evidence="8">An essential GTPase which binds GTP, GDP and possibly (p)ppGpp with moderate affinity, with high nucleotide exchange rates and a fairly low GTP hydrolysis rate. Plays a role in control of the cell cycle, stress response, ribosome biogenesis and in those bacteria that undergo differentiation, in morphogenesis control.</text>
</comment>
<proteinExistence type="inferred from homology"/>
<dbReference type="PRINTS" id="PR00326">
    <property type="entry name" value="GTP1OBG"/>
</dbReference>